<dbReference type="Gene3D" id="2.70.70.10">
    <property type="entry name" value="Glucose Permease (Domain IIA)"/>
    <property type="match status" value="1"/>
</dbReference>
<dbReference type="PANTHER" id="PTHR21666">
    <property type="entry name" value="PEPTIDASE-RELATED"/>
    <property type="match status" value="1"/>
</dbReference>
<gene>
    <name evidence="4" type="ordered locus">CA2559_02890</name>
</gene>
<keyword evidence="2" id="KW-0472">Membrane</keyword>
<name>A3U600_CROAH</name>
<dbReference type="eggNOG" id="COG0739">
    <property type="taxonomic scope" value="Bacteria"/>
</dbReference>
<protein>
    <submittedName>
        <fullName evidence="4">Putative peptidase</fullName>
    </submittedName>
</protein>
<evidence type="ECO:0000256" key="1">
    <source>
        <dbReference type="ARBA" id="ARBA00022729"/>
    </source>
</evidence>
<evidence type="ECO:0000259" key="3">
    <source>
        <dbReference type="Pfam" id="PF01551"/>
    </source>
</evidence>
<evidence type="ECO:0000313" key="5">
    <source>
        <dbReference type="Proteomes" id="UP000002297"/>
    </source>
</evidence>
<keyword evidence="5" id="KW-1185">Reference proteome</keyword>
<dbReference type="GO" id="GO:0004222">
    <property type="term" value="F:metalloendopeptidase activity"/>
    <property type="evidence" value="ECO:0007669"/>
    <property type="project" value="TreeGrafter"/>
</dbReference>
<feature type="domain" description="M23ase beta-sheet core" evidence="3">
    <location>
        <begin position="218"/>
        <end position="313"/>
    </location>
</feature>
<dbReference type="InterPro" id="IPR011055">
    <property type="entry name" value="Dup_hybrid_motif"/>
</dbReference>
<proteinExistence type="predicted"/>
<reference evidence="4 5" key="1">
    <citation type="journal article" date="2010" name="J. Bacteriol.">
        <title>The complete genome sequence of Croceibacter atlanticus HTCC2559T.</title>
        <authorList>
            <person name="Oh H.M."/>
            <person name="Kang I."/>
            <person name="Ferriera S."/>
            <person name="Giovannoni S.J."/>
            <person name="Cho J.C."/>
        </authorList>
    </citation>
    <scope>NUCLEOTIDE SEQUENCE [LARGE SCALE GENOMIC DNA]</scope>
    <source>
        <strain evidence="5">ATCC BAA-628 / HTCC2559 / KCTC 12090</strain>
    </source>
</reference>
<dbReference type="SUPFAM" id="SSF51261">
    <property type="entry name" value="Duplicated hybrid motif"/>
    <property type="match status" value="1"/>
</dbReference>
<feature type="transmembrane region" description="Helical" evidence="2">
    <location>
        <begin position="72"/>
        <end position="93"/>
    </location>
</feature>
<evidence type="ECO:0000256" key="2">
    <source>
        <dbReference type="SAM" id="Phobius"/>
    </source>
</evidence>
<keyword evidence="1" id="KW-0732">Signal</keyword>
<dbReference type="AlphaFoldDB" id="A3U600"/>
<dbReference type="STRING" id="216432.CA2559_02890"/>
<organism evidence="4 5">
    <name type="scientific">Croceibacter atlanticus (strain ATCC BAA-628 / JCM 21780 / CIP 108009 / IAM 15332 / KCTC 12090 / HTCC2559)</name>
    <dbReference type="NCBI Taxonomy" id="216432"/>
    <lineage>
        <taxon>Bacteria</taxon>
        <taxon>Pseudomonadati</taxon>
        <taxon>Bacteroidota</taxon>
        <taxon>Flavobacteriia</taxon>
        <taxon>Flavobacteriales</taxon>
        <taxon>Flavobacteriaceae</taxon>
        <taxon>Croceibacter</taxon>
    </lineage>
</organism>
<keyword evidence="2" id="KW-1133">Transmembrane helix</keyword>
<dbReference type="KEGG" id="cat:CA2559_02890"/>
<dbReference type="CDD" id="cd12797">
    <property type="entry name" value="M23_peptidase"/>
    <property type="match status" value="1"/>
</dbReference>
<sequence>MLSLLLIEYNSITKRFLSGNIENSIFVNQQNAMAKKEKKQLKKRLLHKYRMVILNEDTFEERVSLKLTRLNVFILVTLTSLLLIAGTTVLIAFTPLKEYIPGYSSTSLKLKATELTYKTDSLETALAINNQYYESIKKVLSGDVKSTDIDKDSILEAARISIDSINLSPSEEDLKLREKVALEDKYNVFEETNPSNLNVTLFPPVNGSISEGYNFKEKHYAVDVVVAKDAPIKAAADGTVIFAEWTAETGYVIIIEHGNSLITVYKHNSALQKEQGSLVSTGEVIATAGSTGEYTTGPHLHFEIWSNGYPLNPSDLIDFE</sequence>
<dbReference type="Proteomes" id="UP000002297">
    <property type="component" value="Chromosome"/>
</dbReference>
<dbReference type="EMBL" id="CP002046">
    <property type="protein sequence ID" value="EAP87667.1"/>
    <property type="molecule type" value="Genomic_DNA"/>
</dbReference>
<keyword evidence="2" id="KW-0812">Transmembrane</keyword>
<dbReference type="HOGENOM" id="CLU_029425_8_0_10"/>
<dbReference type="PANTHER" id="PTHR21666:SF289">
    <property type="entry name" value="L-ALA--D-GLU ENDOPEPTIDASE"/>
    <property type="match status" value="1"/>
</dbReference>
<accession>A3U600</accession>
<dbReference type="Pfam" id="PF01551">
    <property type="entry name" value="Peptidase_M23"/>
    <property type="match status" value="1"/>
</dbReference>
<dbReference type="InterPro" id="IPR016047">
    <property type="entry name" value="M23ase_b-sheet_dom"/>
</dbReference>
<evidence type="ECO:0000313" key="4">
    <source>
        <dbReference type="EMBL" id="EAP87667.1"/>
    </source>
</evidence>
<dbReference type="InterPro" id="IPR050570">
    <property type="entry name" value="Cell_wall_metabolism_enzyme"/>
</dbReference>